<keyword evidence="2" id="KW-1185">Reference proteome</keyword>
<organism evidence="1 2">
    <name type="scientific">Sphingobium cyanobacteriorum</name>
    <dbReference type="NCBI Taxonomy" id="3063954"/>
    <lineage>
        <taxon>Bacteria</taxon>
        <taxon>Pseudomonadati</taxon>
        <taxon>Pseudomonadota</taxon>
        <taxon>Alphaproteobacteria</taxon>
        <taxon>Sphingomonadales</taxon>
        <taxon>Sphingomonadaceae</taxon>
        <taxon>Sphingobium</taxon>
    </lineage>
</organism>
<accession>A0ABT8ZQI6</accession>
<dbReference type="RefSeq" id="WP_304536878.1">
    <property type="nucleotide sequence ID" value="NZ_JAUQOM010000008.1"/>
</dbReference>
<proteinExistence type="predicted"/>
<evidence type="ECO:0000313" key="1">
    <source>
        <dbReference type="EMBL" id="MDO7836467.1"/>
    </source>
</evidence>
<protein>
    <submittedName>
        <fullName evidence="1">Uncharacterized protein</fullName>
    </submittedName>
</protein>
<reference evidence="1" key="1">
    <citation type="submission" date="2023-07" db="EMBL/GenBank/DDBJ databases">
        <title>Bacterial whole genome sequence for Sphingobium sp. HBC34.</title>
        <authorList>
            <person name="Le V."/>
            <person name="Ko S.-R."/>
            <person name="Ahn C.-Y."/>
            <person name="Oh H.-M."/>
        </authorList>
    </citation>
    <scope>NUCLEOTIDE SEQUENCE</scope>
    <source>
        <strain evidence="1">HBC34</strain>
    </source>
</reference>
<comment type="caution">
    <text evidence="1">The sequence shown here is derived from an EMBL/GenBank/DDBJ whole genome shotgun (WGS) entry which is preliminary data.</text>
</comment>
<name>A0ABT8ZQI6_9SPHN</name>
<evidence type="ECO:0000313" key="2">
    <source>
        <dbReference type="Proteomes" id="UP001176471"/>
    </source>
</evidence>
<dbReference type="Proteomes" id="UP001176471">
    <property type="component" value="Unassembled WGS sequence"/>
</dbReference>
<sequence>MAIYNRNARQAFEDLPKSEPILGGRMDPASSAALILRTIRGVHVQWLAERKEFDAGRTFRALCDLIELEYARLSAHPCANARA</sequence>
<gene>
    <name evidence="1" type="ORF">Q4610_15570</name>
</gene>
<dbReference type="EMBL" id="JAUQOM010000008">
    <property type="protein sequence ID" value="MDO7836467.1"/>
    <property type="molecule type" value="Genomic_DNA"/>
</dbReference>